<feature type="compositionally biased region" description="Polar residues" evidence="1">
    <location>
        <begin position="10"/>
        <end position="22"/>
    </location>
</feature>
<gene>
    <name evidence="2" type="ORF">KHLLAP_LOCUS14206</name>
</gene>
<protein>
    <submittedName>
        <fullName evidence="2">Uu.00g018570.m01.CDS01</fullName>
    </submittedName>
</protein>
<keyword evidence="3" id="KW-1185">Reference proteome</keyword>
<feature type="compositionally biased region" description="Low complexity" evidence="1">
    <location>
        <begin position="30"/>
        <end position="49"/>
    </location>
</feature>
<sequence length="458" mass="52035">MARRRDTLASIRTTSTRYTRQSADSHESRSTAPTSPSDSPRPSTKDSSSQAPPRFRQVHYGEDLSPSTSLYPRSSVETYSSQASIAELEELERMESVDYSEIPPMPVYRHEIEETDVRPSTPEDFARLFPTTSKFSIRHDDFTSDGNMNLRVDTVVSGRRKRTIQLFHLRMHDLSKREFSLRRYCRDSGREVCNSKRKYVEPTSPSRPHIHQSVSSAVKNLAGRPTLSRLPTAGSLLSAISRPGTSLSPVEADEFTGGFTHTSDVDNTPKARSLPTSAIKLEFSNYARVDIDRRGSKNAKRYEFEWWNSKYAWRRVVDQLTGAVSFHLLMDGNHRTPVAHIVPDTRSPDQVAADEHAGGWVPPCHMWFSDETLFDDDDDEVRFKTGFADVVVATGLLALVDDCIKQRWQQKKVRRISLPVLDGEFMGPRAFVQHLLQRRNSDHHSHSPLRYQRTAVAC</sequence>
<feature type="region of interest" description="Disordered" evidence="1">
    <location>
        <begin position="1"/>
        <end position="75"/>
    </location>
</feature>
<reference evidence="2" key="1">
    <citation type="submission" date="2023-10" db="EMBL/GenBank/DDBJ databases">
        <authorList>
            <person name="Hackl T."/>
        </authorList>
    </citation>
    <scope>NUCLEOTIDE SEQUENCE</scope>
</reference>
<accession>A0AAI8W0C0</accession>
<evidence type="ECO:0000256" key="1">
    <source>
        <dbReference type="SAM" id="MobiDB-lite"/>
    </source>
</evidence>
<name>A0AAI8W0C0_9PEZI</name>
<proteinExistence type="predicted"/>
<evidence type="ECO:0000313" key="3">
    <source>
        <dbReference type="Proteomes" id="UP001295740"/>
    </source>
</evidence>
<dbReference type="AlphaFoldDB" id="A0AAI8W0C0"/>
<feature type="compositionally biased region" description="Polar residues" evidence="1">
    <location>
        <begin position="65"/>
        <end position="75"/>
    </location>
</feature>
<organism evidence="2 3">
    <name type="scientific">Anthostomella pinea</name>
    <dbReference type="NCBI Taxonomy" id="933095"/>
    <lineage>
        <taxon>Eukaryota</taxon>
        <taxon>Fungi</taxon>
        <taxon>Dikarya</taxon>
        <taxon>Ascomycota</taxon>
        <taxon>Pezizomycotina</taxon>
        <taxon>Sordariomycetes</taxon>
        <taxon>Xylariomycetidae</taxon>
        <taxon>Xylariales</taxon>
        <taxon>Xylariaceae</taxon>
        <taxon>Anthostomella</taxon>
    </lineage>
</organism>
<evidence type="ECO:0000313" key="2">
    <source>
        <dbReference type="EMBL" id="CAJ2513738.1"/>
    </source>
</evidence>
<comment type="caution">
    <text evidence="2">The sequence shown here is derived from an EMBL/GenBank/DDBJ whole genome shotgun (WGS) entry which is preliminary data.</text>
</comment>
<dbReference type="Proteomes" id="UP001295740">
    <property type="component" value="Unassembled WGS sequence"/>
</dbReference>
<dbReference type="EMBL" id="CAUWAG010000020">
    <property type="protein sequence ID" value="CAJ2513738.1"/>
    <property type="molecule type" value="Genomic_DNA"/>
</dbReference>